<reference evidence="2" key="1">
    <citation type="journal article" date="2024" name="Proc. Natl. Acad. Sci. U.S.A.">
        <title>Extraordinary preservation of gene collinearity over three hundred million years revealed in homosporous lycophytes.</title>
        <authorList>
            <person name="Li C."/>
            <person name="Wickell D."/>
            <person name="Kuo L.Y."/>
            <person name="Chen X."/>
            <person name="Nie B."/>
            <person name="Liao X."/>
            <person name="Peng D."/>
            <person name="Ji J."/>
            <person name="Jenkins J."/>
            <person name="Williams M."/>
            <person name="Shu S."/>
            <person name="Plott C."/>
            <person name="Barry K."/>
            <person name="Rajasekar S."/>
            <person name="Grimwood J."/>
            <person name="Han X."/>
            <person name="Sun S."/>
            <person name="Hou Z."/>
            <person name="He W."/>
            <person name="Dai G."/>
            <person name="Sun C."/>
            <person name="Schmutz J."/>
            <person name="Leebens-Mack J.H."/>
            <person name="Li F.W."/>
            <person name="Wang L."/>
        </authorList>
    </citation>
    <scope>NUCLEOTIDE SEQUENCE [LARGE SCALE GENOMIC DNA]</scope>
    <source>
        <strain evidence="2">cv. PW_Plant_1</strain>
    </source>
</reference>
<keyword evidence="2" id="KW-1185">Reference proteome</keyword>
<name>A0ACC2AE63_DIPCM</name>
<evidence type="ECO:0000313" key="2">
    <source>
        <dbReference type="Proteomes" id="UP001162992"/>
    </source>
</evidence>
<accession>A0ACC2AE63</accession>
<dbReference type="EMBL" id="CM055113">
    <property type="protein sequence ID" value="KAJ7515875.1"/>
    <property type="molecule type" value="Genomic_DNA"/>
</dbReference>
<proteinExistence type="predicted"/>
<dbReference type="Proteomes" id="UP001162992">
    <property type="component" value="Chromosome 22"/>
</dbReference>
<evidence type="ECO:0000313" key="1">
    <source>
        <dbReference type="EMBL" id="KAJ7515875.1"/>
    </source>
</evidence>
<sequence>MASGRVAIGRLFFFALRNHHTAPPTPHYSLWRAISTAFREERDTFGPINVPADRYWGAQTQRSLQNFEIGGERERMPDQLIQAFGVLKKAVARVNIEYGLDPSIGRAIIQAAQEVADGKLNSHFPLVVWQTGSGTQTNMNVNEVIANRAAEILGKKPGEKVVHPNDHVNRSQSSNDTFPTAMHIAAAVEIKNRLLPRLEGLKDALAAKSEEFKHIVKIGRTHTQDAVPLTLGQEFSGYTTQVKYGIDRVQNTLPHLYQLAQGGTAVGTGLNTRRGFDAKIADVVAIETSLPFVTAENKFEALAAHDAFVEASGALNTVAVSLMKIANDIRFLASGPRCGLGELLLPENEPGSSIMPGKVNPTQCEALTMVCAQVMGNNVAITVGGSNGHFELNVFKPLLANALLQSLRLLGDAAESFRKNCVVGIKANHGRISQLVRESLMLVTALNPKIGYDKAAAVAKKAHKEGTTLKDAALNLGVLTAEEFEELVVPEKMLGPSD</sequence>
<organism evidence="1 2">
    <name type="scientific">Diphasiastrum complanatum</name>
    <name type="common">Issler's clubmoss</name>
    <name type="synonym">Lycopodium complanatum</name>
    <dbReference type="NCBI Taxonomy" id="34168"/>
    <lineage>
        <taxon>Eukaryota</taxon>
        <taxon>Viridiplantae</taxon>
        <taxon>Streptophyta</taxon>
        <taxon>Embryophyta</taxon>
        <taxon>Tracheophyta</taxon>
        <taxon>Lycopodiopsida</taxon>
        <taxon>Lycopodiales</taxon>
        <taxon>Lycopodiaceae</taxon>
        <taxon>Lycopodioideae</taxon>
        <taxon>Diphasiastrum</taxon>
    </lineage>
</organism>
<comment type="caution">
    <text evidence="1">The sequence shown here is derived from an EMBL/GenBank/DDBJ whole genome shotgun (WGS) entry which is preliminary data.</text>
</comment>
<gene>
    <name evidence="1" type="ORF">O6H91_22G032500</name>
</gene>
<protein>
    <submittedName>
        <fullName evidence="1">Uncharacterized protein</fullName>
    </submittedName>
</protein>